<name>A0AAE0LDZ5_9CHLO</name>
<dbReference type="AlphaFoldDB" id="A0AAE0LDZ5"/>
<dbReference type="PANTHER" id="PTHR16509">
    <property type="match status" value="1"/>
</dbReference>
<dbReference type="GO" id="GO:0030145">
    <property type="term" value="F:manganese ion binding"/>
    <property type="evidence" value="ECO:0007669"/>
    <property type="project" value="TreeGrafter"/>
</dbReference>
<dbReference type="InterPro" id="IPR029052">
    <property type="entry name" value="Metallo-depent_PP-like"/>
</dbReference>
<sequence>MCCIIKEIELPQRPFYHAIGNHCLAMDKKLLMAGLGMENSYYDFQADSWRFIVLDTSELGRHNTPGSWEFMEKEELCSSKPLEDFPEMESYNGGVSSKQVAWLRRCLEDAQEKGEKVVVCGHIPLLPESACPAHCVWNFQDLTQLLLSFSCFKAYFGGHFHRGGYTEKEGRHFVTFEAVLDSDNASACGVVEMGDEYITITGFGDMKSHKLNVFEDHAKRQS</sequence>
<dbReference type="SUPFAM" id="SSF56300">
    <property type="entry name" value="Metallo-dependent phosphatases"/>
    <property type="match status" value="1"/>
</dbReference>
<feature type="domain" description="Calcineurin-like phosphoesterase" evidence="1">
    <location>
        <begin position="7"/>
        <end position="162"/>
    </location>
</feature>
<keyword evidence="3" id="KW-1185">Reference proteome</keyword>
<evidence type="ECO:0000313" key="2">
    <source>
        <dbReference type="EMBL" id="KAK3281597.1"/>
    </source>
</evidence>
<dbReference type="GO" id="GO:0047734">
    <property type="term" value="F:CDP-glycerol diphosphatase activity"/>
    <property type="evidence" value="ECO:0007669"/>
    <property type="project" value="TreeGrafter"/>
</dbReference>
<protein>
    <recommendedName>
        <fullName evidence="1">Calcineurin-like phosphoesterase domain-containing protein</fullName>
    </recommendedName>
</protein>
<accession>A0AAE0LDZ5</accession>
<evidence type="ECO:0000259" key="1">
    <source>
        <dbReference type="Pfam" id="PF00149"/>
    </source>
</evidence>
<dbReference type="InterPro" id="IPR004843">
    <property type="entry name" value="Calcineurin-like_PHP"/>
</dbReference>
<dbReference type="Gene3D" id="3.60.21.10">
    <property type="match status" value="1"/>
</dbReference>
<gene>
    <name evidence="2" type="ORF">CYMTET_10621</name>
</gene>
<dbReference type="PANTHER" id="PTHR16509:SF8">
    <property type="entry name" value="MANGANESE-DEPENDENT ADP-RIBOSE_CDP-ALCOHOL DIPHOSPHATASE"/>
    <property type="match status" value="1"/>
</dbReference>
<dbReference type="Pfam" id="PF00149">
    <property type="entry name" value="Metallophos"/>
    <property type="match status" value="1"/>
</dbReference>
<evidence type="ECO:0000313" key="3">
    <source>
        <dbReference type="Proteomes" id="UP001190700"/>
    </source>
</evidence>
<organism evidence="2 3">
    <name type="scientific">Cymbomonas tetramitiformis</name>
    <dbReference type="NCBI Taxonomy" id="36881"/>
    <lineage>
        <taxon>Eukaryota</taxon>
        <taxon>Viridiplantae</taxon>
        <taxon>Chlorophyta</taxon>
        <taxon>Pyramimonadophyceae</taxon>
        <taxon>Pyramimonadales</taxon>
        <taxon>Pyramimonadaceae</taxon>
        <taxon>Cymbomonas</taxon>
    </lineage>
</organism>
<dbReference type="Proteomes" id="UP001190700">
    <property type="component" value="Unassembled WGS sequence"/>
</dbReference>
<dbReference type="EMBL" id="LGRX02003789">
    <property type="protein sequence ID" value="KAK3281597.1"/>
    <property type="molecule type" value="Genomic_DNA"/>
</dbReference>
<proteinExistence type="predicted"/>
<dbReference type="GO" id="GO:0008663">
    <property type="term" value="F:2',3'-cyclic-nucleotide 2'-phosphodiesterase activity"/>
    <property type="evidence" value="ECO:0007669"/>
    <property type="project" value="TreeGrafter"/>
</dbReference>
<dbReference type="GO" id="GO:0047631">
    <property type="term" value="F:ADP-ribose diphosphatase activity"/>
    <property type="evidence" value="ECO:0007669"/>
    <property type="project" value="TreeGrafter"/>
</dbReference>
<comment type="caution">
    <text evidence="2">The sequence shown here is derived from an EMBL/GenBank/DDBJ whole genome shotgun (WGS) entry which is preliminary data.</text>
</comment>
<reference evidence="2 3" key="1">
    <citation type="journal article" date="2015" name="Genome Biol. Evol.">
        <title>Comparative Genomics of a Bacterivorous Green Alga Reveals Evolutionary Causalities and Consequences of Phago-Mixotrophic Mode of Nutrition.</title>
        <authorList>
            <person name="Burns J.A."/>
            <person name="Paasch A."/>
            <person name="Narechania A."/>
            <person name="Kim E."/>
        </authorList>
    </citation>
    <scope>NUCLEOTIDE SEQUENCE [LARGE SCALE GENOMIC DNA]</scope>
    <source>
        <strain evidence="2 3">PLY_AMNH</strain>
    </source>
</reference>